<dbReference type="SUPFAM" id="SSF52728">
    <property type="entry name" value="PTS IIb component"/>
    <property type="match status" value="1"/>
</dbReference>
<dbReference type="Pfam" id="PF03830">
    <property type="entry name" value="PTSIIB_sorb"/>
    <property type="match status" value="1"/>
</dbReference>
<evidence type="ECO:0000313" key="9">
    <source>
        <dbReference type="EMBL" id="MDY5169250.1"/>
    </source>
</evidence>
<evidence type="ECO:0000313" key="10">
    <source>
        <dbReference type="EMBL" id="PXX78503.1"/>
    </source>
</evidence>
<sequence length="163" mass="18051">MQTIVAVRIDERLIHGQVATMWAGAWRCTRIIVIDDKSASDDVLKAVLKISCPNGIRLSVLTVDKAATNLKNNKYDTDRITIVCKNPRVLWELHEKGFDVENITVGNMSKASDKIAVCKSVAVLPEDAEAFHKLDELGVKLEYQLVPSEAATDFMPMLNAALK</sequence>
<evidence type="ECO:0000313" key="11">
    <source>
        <dbReference type="Proteomes" id="UP000247612"/>
    </source>
</evidence>
<dbReference type="EMBL" id="JALDAW010000022">
    <property type="protein sequence ID" value="MDY5169250.1"/>
    <property type="molecule type" value="Genomic_DNA"/>
</dbReference>
<proteinExistence type="predicted"/>
<dbReference type="OrthoDB" id="9788818at2"/>
<evidence type="ECO:0000256" key="6">
    <source>
        <dbReference type="ARBA" id="ARBA00022683"/>
    </source>
</evidence>
<dbReference type="GO" id="GO:0005737">
    <property type="term" value="C:cytoplasm"/>
    <property type="evidence" value="ECO:0007669"/>
    <property type="project" value="UniProtKB-SubCell"/>
</dbReference>
<dbReference type="RefSeq" id="WP_022939287.1">
    <property type="nucleotide sequence ID" value="NZ_BAABZA010000004.1"/>
</dbReference>
<evidence type="ECO:0000256" key="3">
    <source>
        <dbReference type="ARBA" id="ARBA00022490"/>
    </source>
</evidence>
<dbReference type="Proteomes" id="UP000247612">
    <property type="component" value="Unassembled WGS sequence"/>
</dbReference>
<dbReference type="GO" id="GO:0009401">
    <property type="term" value="P:phosphoenolpyruvate-dependent sugar phosphotransferase system"/>
    <property type="evidence" value="ECO:0007669"/>
    <property type="project" value="UniProtKB-KW"/>
</dbReference>
<keyword evidence="5" id="KW-0808">Transferase</keyword>
<evidence type="ECO:0000256" key="1">
    <source>
        <dbReference type="ARBA" id="ARBA00004496"/>
    </source>
</evidence>
<accession>A0A2V2F6I7</accession>
<feature type="domain" description="PTS EIIB type-4" evidence="8">
    <location>
        <begin position="1"/>
        <end position="163"/>
    </location>
</feature>
<evidence type="ECO:0000259" key="8">
    <source>
        <dbReference type="PROSITE" id="PS51101"/>
    </source>
</evidence>
<dbReference type="Gene3D" id="3.40.35.10">
    <property type="entry name" value="Phosphotransferase system, sorbose subfamily IIB component"/>
    <property type="match status" value="1"/>
</dbReference>
<dbReference type="EMBL" id="QJKH01000007">
    <property type="protein sequence ID" value="PXX78503.1"/>
    <property type="molecule type" value="Genomic_DNA"/>
</dbReference>
<keyword evidence="4 9" id="KW-0762">Sugar transport</keyword>
<comment type="caution">
    <text evidence="10">The sequence shown here is derived from an EMBL/GenBank/DDBJ whole genome shotgun (WGS) entry which is preliminary data.</text>
</comment>
<keyword evidence="11" id="KW-1185">Reference proteome</keyword>
<gene>
    <name evidence="10" type="ORF">DES51_10744</name>
    <name evidence="9" type="ORF">MQE39_14115</name>
</gene>
<name>A0A2V2F6I7_9FIRM</name>
<dbReference type="GO" id="GO:0008982">
    <property type="term" value="F:protein-N(PI)-phosphohistidine-sugar phosphotransferase activity"/>
    <property type="evidence" value="ECO:0007669"/>
    <property type="project" value="InterPro"/>
</dbReference>
<dbReference type="Proteomes" id="UP001276902">
    <property type="component" value="Unassembled WGS sequence"/>
</dbReference>
<reference evidence="9" key="2">
    <citation type="submission" date="2022-03" db="EMBL/GenBank/DDBJ databases">
        <title>First case of bacteraemia caused by Dielma fastidiosa in a patient hospitalised with diverticulitis.</title>
        <authorList>
            <person name="Forman-Ankjaer B."/>
            <person name="Hvid-Jensen F."/>
            <person name="Kobel C.M."/>
            <person name="Greve T."/>
        </authorList>
    </citation>
    <scope>NUCLEOTIDE SEQUENCE</scope>
    <source>
        <strain evidence="9">AUH_DF_2021</strain>
    </source>
</reference>
<dbReference type="PROSITE" id="PS51101">
    <property type="entry name" value="PTS_EIIB_TYPE_4"/>
    <property type="match status" value="1"/>
</dbReference>
<evidence type="ECO:0000256" key="2">
    <source>
        <dbReference type="ARBA" id="ARBA00022448"/>
    </source>
</evidence>
<reference evidence="10 11" key="1">
    <citation type="submission" date="2018-05" db="EMBL/GenBank/DDBJ databases">
        <title>Genomic Encyclopedia of Type Strains, Phase IV (KMG-IV): sequencing the most valuable type-strain genomes for metagenomic binning, comparative biology and taxonomic classification.</title>
        <authorList>
            <person name="Goeker M."/>
        </authorList>
    </citation>
    <scope>NUCLEOTIDE SEQUENCE [LARGE SCALE GENOMIC DNA]</scope>
    <source>
        <strain evidence="10 11">JC118</strain>
    </source>
</reference>
<dbReference type="GO" id="GO:0016301">
    <property type="term" value="F:kinase activity"/>
    <property type="evidence" value="ECO:0007669"/>
    <property type="project" value="UniProtKB-KW"/>
</dbReference>
<keyword evidence="6" id="KW-0598">Phosphotransferase system</keyword>
<dbReference type="STRING" id="1034346.GCA_000313565_03009"/>
<protein>
    <submittedName>
        <fullName evidence="9">PTS sugar transporter subunit IIB</fullName>
    </submittedName>
    <submittedName>
        <fullName evidence="10">PTS system mannose-specific IIB component</fullName>
    </submittedName>
</protein>
<dbReference type="InterPro" id="IPR004720">
    <property type="entry name" value="PTS_IIB_sorbose-sp"/>
</dbReference>
<evidence type="ECO:0000256" key="7">
    <source>
        <dbReference type="ARBA" id="ARBA00022777"/>
    </source>
</evidence>
<keyword evidence="7" id="KW-0418">Kinase</keyword>
<organism evidence="10 11">
    <name type="scientific">Dielma fastidiosa</name>
    <dbReference type="NCBI Taxonomy" id="1034346"/>
    <lineage>
        <taxon>Bacteria</taxon>
        <taxon>Bacillati</taxon>
        <taxon>Bacillota</taxon>
        <taxon>Erysipelotrichia</taxon>
        <taxon>Erysipelotrichales</taxon>
        <taxon>Erysipelotrichaceae</taxon>
        <taxon>Dielma</taxon>
    </lineage>
</organism>
<evidence type="ECO:0000256" key="5">
    <source>
        <dbReference type="ARBA" id="ARBA00022679"/>
    </source>
</evidence>
<comment type="subcellular location">
    <subcellularLocation>
        <location evidence="1">Cytoplasm</location>
    </subcellularLocation>
</comment>
<keyword evidence="2" id="KW-0813">Transport</keyword>
<evidence type="ECO:0000256" key="4">
    <source>
        <dbReference type="ARBA" id="ARBA00022597"/>
    </source>
</evidence>
<keyword evidence="3" id="KW-0963">Cytoplasm</keyword>
<dbReference type="InterPro" id="IPR036667">
    <property type="entry name" value="PTS_IIB_sorbose-sp_sf"/>
</dbReference>
<dbReference type="AlphaFoldDB" id="A0A2V2F6I7"/>